<evidence type="ECO:0000313" key="1">
    <source>
        <dbReference type="EMBL" id="KZT04363.1"/>
    </source>
</evidence>
<organism evidence="1 2">
    <name type="scientific">Laetiporus sulphureus 93-53</name>
    <dbReference type="NCBI Taxonomy" id="1314785"/>
    <lineage>
        <taxon>Eukaryota</taxon>
        <taxon>Fungi</taxon>
        <taxon>Dikarya</taxon>
        <taxon>Basidiomycota</taxon>
        <taxon>Agaricomycotina</taxon>
        <taxon>Agaricomycetes</taxon>
        <taxon>Polyporales</taxon>
        <taxon>Laetiporus</taxon>
    </lineage>
</organism>
<dbReference type="EMBL" id="KV427637">
    <property type="protein sequence ID" value="KZT04363.1"/>
    <property type="molecule type" value="Genomic_DNA"/>
</dbReference>
<dbReference type="InParanoid" id="A0A165D956"/>
<accession>A0A165D956</accession>
<gene>
    <name evidence="1" type="ORF">LAESUDRAFT_761203</name>
</gene>
<evidence type="ECO:0000313" key="2">
    <source>
        <dbReference type="Proteomes" id="UP000076871"/>
    </source>
</evidence>
<name>A0A165D956_9APHY</name>
<dbReference type="RefSeq" id="XP_040762103.1">
    <property type="nucleotide sequence ID" value="XM_040912878.1"/>
</dbReference>
<keyword evidence="2" id="KW-1185">Reference proteome</keyword>
<dbReference type="AlphaFoldDB" id="A0A165D956"/>
<protein>
    <submittedName>
        <fullName evidence="1">Uncharacterized protein</fullName>
    </submittedName>
</protein>
<sequence>MAEDNKVLSLPPVNLEDEDEELAAPFRPESDSILLSPLGPNNVVSMATHSGSEPEMNIYINNGRLHTEAVRSSHFFELSTYNRWFCMLNGRRAAPRFDEPHG</sequence>
<reference evidence="1 2" key="1">
    <citation type="journal article" date="2016" name="Mol. Biol. Evol.">
        <title>Comparative Genomics of Early-Diverging Mushroom-Forming Fungi Provides Insights into the Origins of Lignocellulose Decay Capabilities.</title>
        <authorList>
            <person name="Nagy L.G."/>
            <person name="Riley R."/>
            <person name="Tritt A."/>
            <person name="Adam C."/>
            <person name="Daum C."/>
            <person name="Floudas D."/>
            <person name="Sun H."/>
            <person name="Yadav J.S."/>
            <person name="Pangilinan J."/>
            <person name="Larsson K.H."/>
            <person name="Matsuura K."/>
            <person name="Barry K."/>
            <person name="Labutti K."/>
            <person name="Kuo R."/>
            <person name="Ohm R.A."/>
            <person name="Bhattacharya S.S."/>
            <person name="Shirouzu T."/>
            <person name="Yoshinaga Y."/>
            <person name="Martin F.M."/>
            <person name="Grigoriev I.V."/>
            <person name="Hibbett D.S."/>
        </authorList>
    </citation>
    <scope>NUCLEOTIDE SEQUENCE [LARGE SCALE GENOMIC DNA]</scope>
    <source>
        <strain evidence="1 2">93-53</strain>
    </source>
</reference>
<dbReference type="GeneID" id="63829906"/>
<proteinExistence type="predicted"/>
<dbReference type="Proteomes" id="UP000076871">
    <property type="component" value="Unassembled WGS sequence"/>
</dbReference>